<feature type="transmembrane region" description="Helical" evidence="2">
    <location>
        <begin position="931"/>
        <end position="951"/>
    </location>
</feature>
<keyword evidence="2" id="KW-1133">Transmembrane helix</keyword>
<accession>A0A1M7T5E0</accession>
<dbReference type="STRING" id="1121455.SAMN02745728_01559"/>
<feature type="compositionally biased region" description="Polar residues" evidence="1">
    <location>
        <begin position="1114"/>
        <end position="1128"/>
    </location>
</feature>
<feature type="transmembrane region" description="Helical" evidence="2">
    <location>
        <begin position="771"/>
        <end position="791"/>
    </location>
</feature>
<evidence type="ECO:0000256" key="1">
    <source>
        <dbReference type="SAM" id="MobiDB-lite"/>
    </source>
</evidence>
<evidence type="ECO:0000313" key="3">
    <source>
        <dbReference type="EMBL" id="SHN65963.1"/>
    </source>
</evidence>
<dbReference type="AlphaFoldDB" id="A0A1M7T5E0"/>
<evidence type="ECO:0000256" key="2">
    <source>
        <dbReference type="SAM" id="Phobius"/>
    </source>
</evidence>
<keyword evidence="2" id="KW-0812">Transmembrane</keyword>
<dbReference type="RefSeq" id="WP_072697254.1">
    <property type="nucleotide sequence ID" value="NZ_FRDI01000007.1"/>
</dbReference>
<proteinExistence type="predicted"/>
<feature type="transmembrane region" description="Helical" evidence="2">
    <location>
        <begin position="671"/>
        <end position="693"/>
    </location>
</feature>
<feature type="transmembrane region" description="Helical" evidence="2">
    <location>
        <begin position="372"/>
        <end position="389"/>
    </location>
</feature>
<organism evidence="3 4">
    <name type="scientific">Desulfovibrio litoralis DSM 11393</name>
    <dbReference type="NCBI Taxonomy" id="1121455"/>
    <lineage>
        <taxon>Bacteria</taxon>
        <taxon>Pseudomonadati</taxon>
        <taxon>Thermodesulfobacteriota</taxon>
        <taxon>Desulfovibrionia</taxon>
        <taxon>Desulfovibrionales</taxon>
        <taxon>Desulfovibrionaceae</taxon>
        <taxon>Desulfovibrio</taxon>
    </lineage>
</organism>
<feature type="transmembrane region" description="Helical" evidence="2">
    <location>
        <begin position="825"/>
        <end position="845"/>
    </location>
</feature>
<reference evidence="3 4" key="1">
    <citation type="submission" date="2016-12" db="EMBL/GenBank/DDBJ databases">
        <authorList>
            <person name="Song W.-J."/>
            <person name="Kurnit D.M."/>
        </authorList>
    </citation>
    <scope>NUCLEOTIDE SEQUENCE [LARGE SCALE GENOMIC DNA]</scope>
    <source>
        <strain evidence="3 4">DSM 11393</strain>
    </source>
</reference>
<dbReference type="Pfam" id="PF10101">
    <property type="entry name" value="DUF2339"/>
    <property type="match status" value="2"/>
</dbReference>
<sequence>MDELIGLGLLFLFLFWLFPLLTFLRQGTTKELIEKLLFKSDALWSRQEKLTKEVEDLNLKLQQLIDNPSVFKKEGFVAPDAEQRAKQQFEAAQKAQETYAFQSEEPKAQTQDFTVGANLPNTVLESEPVAQEEIFQVAAKSFDEFSHSSNLETTDDILSDNIQDKTLVAGEYALNSDLIVSKDELTTNSPTIETENATQAETFVMPENVEAVASEELPEENKTQHFTESVSAQTNIYQRRPPQPTIFDKGLDLVKQLIDSGNHWVVLGVLMLFIGFGFLAKYTIELGLYTPELRLLTSAVFGLGLLTLGWRLRNKRRDFALILQGGSIGILYITVIAAVRLYEFIPSIMGLILLVLFAVFCVLLSILQNAPALAHIALVGGFLAPILTSSGSGNYVALFSFYILLNCSVFAITYFKNWNHLHLNAFLFSSAIAFLWGKDNYQPEMYYSVLPFILFYFLFFSLLTVIRGKKSGYDKIIQPNSLILFGTPLLSFLFLAFVDPSMRLEGETNLILGLPALAVQTLLMGIVYVFIALRLWSQRGANEKAHCETFLIFGLLFLNLAPLVTVIKLDLADLSRILWTACILGLEGFALLLTGIKQERLSLRVFAHLALVASCLMVFGKYLGYESIPNIAFLNINYLCLLVFFAVLFASSYALDKNQANLRFFETKLSGFYFICLSACFLLSGYFEGIYWQHTNHLGCWGNDLIIVSIVFSVLGLLAGLATWIVYKKIWRRGLYLQLLPYLFASVLALANLVHFSFYANYWGEKDIAEFTPFFVFIVMFFGILLFEYLYASLHRTFSKSLVQNNNEETNNFSVLEQRLSQLRLIMFFVAVPSIYQALIYYISINTELLAGYHLITLTIILPVFCCLILLGLMHKKEQFKTFGFYLKPKYWLIASAFILLRAIILLYYRAFSQGFDLAEFYFPLINPFELSILLLVFGIAFWLSAFVDIYTNTTDAERKESPLVARASGFALLGKKYFIHYSFLGLGLFLFIHATLARSLYYFSGGEVAWYRIFSSIEYQSLLSVFWGMSGLFGMILGNRLKIRWVWKMSAALLALDAVKLLLVDRTKTDGIWAIVSFILVGVIFISATYFAPLPPKKTLSKEDKPSEPDNAENITNLNQEQNSGQNHEQDSDTKQDLN</sequence>
<feature type="transmembrane region" description="Helical" evidence="2">
    <location>
        <begin position="891"/>
        <end position="911"/>
    </location>
</feature>
<protein>
    <submittedName>
        <fullName evidence="3">Uncharacterized membrane protein</fullName>
    </submittedName>
</protein>
<name>A0A1M7T5E0_9BACT</name>
<feature type="transmembrane region" description="Helical" evidence="2">
    <location>
        <begin position="545"/>
        <end position="564"/>
    </location>
</feature>
<feature type="compositionally biased region" description="Basic and acidic residues" evidence="1">
    <location>
        <begin position="1129"/>
        <end position="1140"/>
    </location>
</feature>
<feature type="transmembrane region" description="Helical" evidence="2">
    <location>
        <begin position="576"/>
        <end position="593"/>
    </location>
</feature>
<feature type="transmembrane region" description="Helical" evidence="2">
    <location>
        <begin position="851"/>
        <end position="871"/>
    </location>
</feature>
<keyword evidence="4" id="KW-1185">Reference proteome</keyword>
<feature type="transmembrane region" description="Helical" evidence="2">
    <location>
        <begin position="510"/>
        <end position="533"/>
    </location>
</feature>
<dbReference type="PANTHER" id="PTHR38434:SF1">
    <property type="entry name" value="BLL2549 PROTEIN"/>
    <property type="match status" value="1"/>
</dbReference>
<gene>
    <name evidence="3" type="ORF">SAMN02745728_01559</name>
</gene>
<feature type="transmembrane region" description="Helical" evidence="2">
    <location>
        <begin position="705"/>
        <end position="727"/>
    </location>
</feature>
<feature type="transmembrane region" description="Helical" evidence="2">
    <location>
        <begin position="1072"/>
        <end position="1093"/>
    </location>
</feature>
<feature type="transmembrane region" description="Helical" evidence="2">
    <location>
        <begin position="739"/>
        <end position="759"/>
    </location>
</feature>
<feature type="transmembrane region" description="Helical" evidence="2">
    <location>
        <begin position="979"/>
        <end position="1002"/>
    </location>
</feature>
<feature type="transmembrane region" description="Helical" evidence="2">
    <location>
        <begin position="319"/>
        <end position="342"/>
    </location>
</feature>
<feature type="transmembrane region" description="Helical" evidence="2">
    <location>
        <begin position="6"/>
        <end position="24"/>
    </location>
</feature>
<keyword evidence="2" id="KW-0472">Membrane</keyword>
<feature type="transmembrane region" description="Helical" evidence="2">
    <location>
        <begin position="480"/>
        <end position="498"/>
    </location>
</feature>
<dbReference type="PANTHER" id="PTHR38434">
    <property type="entry name" value="BLL2549 PROTEIN"/>
    <property type="match status" value="1"/>
</dbReference>
<feature type="transmembrane region" description="Helical" evidence="2">
    <location>
        <begin position="449"/>
        <end position="468"/>
    </location>
</feature>
<dbReference type="Proteomes" id="UP000186469">
    <property type="component" value="Unassembled WGS sequence"/>
</dbReference>
<feature type="transmembrane region" description="Helical" evidence="2">
    <location>
        <begin position="295"/>
        <end position="312"/>
    </location>
</feature>
<feature type="transmembrane region" description="Helical" evidence="2">
    <location>
        <begin position="1022"/>
        <end position="1039"/>
    </location>
</feature>
<feature type="transmembrane region" description="Helical" evidence="2">
    <location>
        <begin position="348"/>
        <end position="367"/>
    </location>
</feature>
<feature type="transmembrane region" description="Helical" evidence="2">
    <location>
        <begin position="395"/>
        <end position="414"/>
    </location>
</feature>
<evidence type="ECO:0000313" key="4">
    <source>
        <dbReference type="Proteomes" id="UP000186469"/>
    </source>
</evidence>
<dbReference type="OrthoDB" id="207428at2"/>
<feature type="transmembrane region" description="Helical" evidence="2">
    <location>
        <begin position="264"/>
        <end position="283"/>
    </location>
</feature>
<feature type="transmembrane region" description="Helical" evidence="2">
    <location>
        <begin position="631"/>
        <end position="650"/>
    </location>
</feature>
<feature type="region of interest" description="Disordered" evidence="1">
    <location>
        <begin position="1100"/>
        <end position="1140"/>
    </location>
</feature>
<dbReference type="InterPro" id="IPR019286">
    <property type="entry name" value="DUF2339_TM"/>
</dbReference>
<feature type="transmembrane region" description="Helical" evidence="2">
    <location>
        <begin position="605"/>
        <end position="625"/>
    </location>
</feature>
<feature type="transmembrane region" description="Helical" evidence="2">
    <location>
        <begin position="421"/>
        <end position="437"/>
    </location>
</feature>
<dbReference type="EMBL" id="FRDI01000007">
    <property type="protein sequence ID" value="SHN65963.1"/>
    <property type="molecule type" value="Genomic_DNA"/>
</dbReference>